<proteinExistence type="inferred from homology"/>
<dbReference type="AlphaFoldDB" id="A0AAU9DFG4"/>
<dbReference type="Gene3D" id="3.40.50.1820">
    <property type="entry name" value="alpha/beta hydrolase"/>
    <property type="match status" value="1"/>
</dbReference>
<evidence type="ECO:0000256" key="1">
    <source>
        <dbReference type="ARBA" id="ARBA00005622"/>
    </source>
</evidence>
<dbReference type="SUPFAM" id="SSF53474">
    <property type="entry name" value="alpha/beta-Hydrolases"/>
    <property type="match status" value="1"/>
</dbReference>
<evidence type="ECO:0000256" key="3">
    <source>
        <dbReference type="SAM" id="MobiDB-lite"/>
    </source>
</evidence>
<comment type="similarity">
    <text evidence="1">Belongs to the esterase D family.</text>
</comment>
<keyword evidence="4" id="KW-0472">Membrane</keyword>
<feature type="compositionally biased region" description="Polar residues" evidence="3">
    <location>
        <begin position="125"/>
        <end position="136"/>
    </location>
</feature>
<dbReference type="PANTHER" id="PTHR40841">
    <property type="entry name" value="SIDEROPHORE TRIACETYLFUSARININE C ESTERASE"/>
    <property type="match status" value="1"/>
</dbReference>
<keyword evidence="4" id="KW-0812">Transmembrane</keyword>
<dbReference type="Proteomes" id="UP001348817">
    <property type="component" value="Plasmid pFA2"/>
</dbReference>
<name>A0AAU9DFG4_9BACT</name>
<dbReference type="KEGG" id="fax:FUAX_43080"/>
<evidence type="ECO:0000313" key="5">
    <source>
        <dbReference type="EMBL" id="BDD11876.1"/>
    </source>
</evidence>
<evidence type="ECO:0000256" key="4">
    <source>
        <dbReference type="SAM" id="Phobius"/>
    </source>
</evidence>
<gene>
    <name evidence="5" type="ORF">FUAX_43080</name>
</gene>
<dbReference type="InterPro" id="IPR011990">
    <property type="entry name" value="TPR-like_helical_dom_sf"/>
</dbReference>
<dbReference type="InterPro" id="IPR000801">
    <property type="entry name" value="Esterase-like"/>
</dbReference>
<protein>
    <submittedName>
        <fullName evidence="5">Periplasmic siderophore cleavage esterase IroE family protein</fullName>
    </submittedName>
</protein>
<keyword evidence="4" id="KW-1133">Transmembrane helix</keyword>
<sequence length="435" mass="49764">MEIRGESYRILSNGNTFQMRQIFSLCVIVLFSITVYGQSGNRYLRCIGTQDSLFSKVLNEGREIYVQLPESFSKNSKRKYPVVFVLDGASLLPTVIDAHAYYSGGFMPEMVLVGISNHKNRTRDLTPSTPENSQGAPRNVESGGASRFLDFIEKELVSYVERNYPVTNYRTLIGHSYGGLFTIYTMTERKDLFKNYLAIDPSLQWDNQKFLKKAKRSLSGRDYKNKSLYMSLAGPLHMANLEITIDNVMDDDTGFTLFPRSNLEFSKKAKSMTQEGFSFEWEFFPNELHGTVAYPSIKNGLVSLFNWFQMENIEKINNPKTPVADLRKVIDQRSAKLKAHFGYSVPAYPEDVLNTLGYMSMDQGMPKKAKMYFERSLAFYPESSNAYDSMSEYYERSGNYALAIEYAIKAYGLSGSKYHKDRLRKLEKALTGNRQ</sequence>
<keyword evidence="5" id="KW-0614">Plasmid</keyword>
<feature type="region of interest" description="Disordered" evidence="3">
    <location>
        <begin position="121"/>
        <end position="141"/>
    </location>
</feature>
<dbReference type="InterPro" id="IPR029058">
    <property type="entry name" value="AB_hydrolase_fold"/>
</dbReference>
<reference evidence="5 6" key="1">
    <citation type="submission" date="2021-12" db="EMBL/GenBank/DDBJ databases">
        <title>Genome sequencing of bacteria with rrn-lacking chromosome and rrn-plasmid.</title>
        <authorList>
            <person name="Anda M."/>
            <person name="Iwasaki W."/>
        </authorList>
    </citation>
    <scope>NUCLEOTIDE SEQUENCE [LARGE SCALE GENOMIC DNA]</scope>
    <source>
        <strain evidence="5 6">DSM 100852</strain>
        <plasmid evidence="5 6">pFA2</plasmid>
    </source>
</reference>
<dbReference type="PANTHER" id="PTHR40841:SF2">
    <property type="entry name" value="SIDEROPHORE-DEGRADING ESTERASE (EUROFUNG)"/>
    <property type="match status" value="1"/>
</dbReference>
<organism evidence="5 6">
    <name type="scientific">Fulvitalea axinellae</name>
    <dbReference type="NCBI Taxonomy" id="1182444"/>
    <lineage>
        <taxon>Bacteria</taxon>
        <taxon>Pseudomonadati</taxon>
        <taxon>Bacteroidota</taxon>
        <taxon>Cytophagia</taxon>
        <taxon>Cytophagales</taxon>
        <taxon>Persicobacteraceae</taxon>
        <taxon>Fulvitalea</taxon>
    </lineage>
</organism>
<geneLocation type="plasmid" evidence="5 6">
    <name>pFA2</name>
</geneLocation>
<dbReference type="EMBL" id="AP025316">
    <property type="protein sequence ID" value="BDD11876.1"/>
    <property type="molecule type" value="Genomic_DNA"/>
</dbReference>
<keyword evidence="2" id="KW-0378">Hydrolase</keyword>
<dbReference type="SUPFAM" id="SSF48452">
    <property type="entry name" value="TPR-like"/>
    <property type="match status" value="1"/>
</dbReference>
<evidence type="ECO:0000313" key="6">
    <source>
        <dbReference type="Proteomes" id="UP001348817"/>
    </source>
</evidence>
<dbReference type="GO" id="GO:0016788">
    <property type="term" value="F:hydrolase activity, acting on ester bonds"/>
    <property type="evidence" value="ECO:0007669"/>
    <property type="project" value="TreeGrafter"/>
</dbReference>
<keyword evidence="6" id="KW-1185">Reference proteome</keyword>
<dbReference type="InterPro" id="IPR052558">
    <property type="entry name" value="Siderophore_Hydrolase_D"/>
</dbReference>
<accession>A0AAU9DFG4</accession>
<dbReference type="Pfam" id="PF00756">
    <property type="entry name" value="Esterase"/>
    <property type="match status" value="1"/>
</dbReference>
<feature type="transmembrane region" description="Helical" evidence="4">
    <location>
        <begin position="21"/>
        <end position="37"/>
    </location>
</feature>
<evidence type="ECO:0000256" key="2">
    <source>
        <dbReference type="ARBA" id="ARBA00022801"/>
    </source>
</evidence>